<gene>
    <name evidence="8" type="ORF">GCM10023321_32480</name>
</gene>
<evidence type="ECO:0000256" key="3">
    <source>
        <dbReference type="ARBA" id="ARBA00022723"/>
    </source>
</evidence>
<evidence type="ECO:0000313" key="8">
    <source>
        <dbReference type="EMBL" id="GAA5156563.1"/>
    </source>
</evidence>
<dbReference type="PANTHER" id="PTHR36923:SF3">
    <property type="entry name" value="FERREDOXIN"/>
    <property type="match status" value="1"/>
</dbReference>
<keyword evidence="9" id="KW-1185">Reference proteome</keyword>
<evidence type="ECO:0000256" key="4">
    <source>
        <dbReference type="ARBA" id="ARBA00022982"/>
    </source>
</evidence>
<dbReference type="Pfam" id="PF13459">
    <property type="entry name" value="Fer4_15"/>
    <property type="match status" value="1"/>
</dbReference>
<keyword evidence="3" id="KW-0479">Metal-binding</keyword>
<evidence type="ECO:0000256" key="5">
    <source>
        <dbReference type="ARBA" id="ARBA00023004"/>
    </source>
</evidence>
<reference evidence="9" key="1">
    <citation type="journal article" date="2019" name="Int. J. Syst. Evol. Microbiol.">
        <title>The Global Catalogue of Microorganisms (GCM) 10K type strain sequencing project: providing services to taxonomists for standard genome sequencing and annotation.</title>
        <authorList>
            <consortium name="The Broad Institute Genomics Platform"/>
            <consortium name="The Broad Institute Genome Sequencing Center for Infectious Disease"/>
            <person name="Wu L."/>
            <person name="Ma J."/>
        </authorList>
    </citation>
    <scope>NUCLEOTIDE SEQUENCE [LARGE SCALE GENOMIC DNA]</scope>
    <source>
        <strain evidence="9">JCM 18303</strain>
    </source>
</reference>
<dbReference type="PANTHER" id="PTHR36923">
    <property type="entry name" value="FERREDOXIN"/>
    <property type="match status" value="1"/>
</dbReference>
<keyword evidence="7" id="KW-0003">3Fe-4S</keyword>
<evidence type="ECO:0000256" key="6">
    <source>
        <dbReference type="ARBA" id="ARBA00023014"/>
    </source>
</evidence>
<dbReference type="InterPro" id="IPR051269">
    <property type="entry name" value="Fe-S_cluster_ET"/>
</dbReference>
<sequence length="63" mass="6597">MSHVSIDGAKCQGHGRCALIAPEVFDVDDLGMGLVLVDEVPPAAEADVDEAVLTCPENAIHVR</sequence>
<evidence type="ECO:0000256" key="2">
    <source>
        <dbReference type="ARBA" id="ARBA00022448"/>
    </source>
</evidence>
<dbReference type="Gene3D" id="3.30.70.20">
    <property type="match status" value="1"/>
</dbReference>
<name>A0ABP9Q5T6_9PSEU</name>
<organism evidence="8 9">
    <name type="scientific">Pseudonocardia eucalypti</name>
    <dbReference type="NCBI Taxonomy" id="648755"/>
    <lineage>
        <taxon>Bacteria</taxon>
        <taxon>Bacillati</taxon>
        <taxon>Actinomycetota</taxon>
        <taxon>Actinomycetes</taxon>
        <taxon>Pseudonocardiales</taxon>
        <taxon>Pseudonocardiaceae</taxon>
        <taxon>Pseudonocardia</taxon>
    </lineage>
</organism>
<accession>A0ABP9Q5T6</accession>
<dbReference type="SUPFAM" id="SSF54862">
    <property type="entry name" value="4Fe-4S ferredoxins"/>
    <property type="match status" value="1"/>
</dbReference>
<dbReference type="Proteomes" id="UP001428817">
    <property type="component" value="Unassembled WGS sequence"/>
</dbReference>
<proteinExistence type="predicted"/>
<evidence type="ECO:0000256" key="1">
    <source>
        <dbReference type="ARBA" id="ARBA00001927"/>
    </source>
</evidence>
<evidence type="ECO:0000256" key="7">
    <source>
        <dbReference type="ARBA" id="ARBA00023291"/>
    </source>
</evidence>
<evidence type="ECO:0000313" key="9">
    <source>
        <dbReference type="Proteomes" id="UP001428817"/>
    </source>
</evidence>
<comment type="caution">
    <text evidence="8">The sequence shown here is derived from an EMBL/GenBank/DDBJ whole genome shotgun (WGS) entry which is preliminary data.</text>
</comment>
<keyword evidence="4" id="KW-0249">Electron transport</keyword>
<keyword evidence="2" id="KW-0813">Transport</keyword>
<protein>
    <recommendedName>
        <fullName evidence="10">Ferredoxin</fullName>
    </recommendedName>
</protein>
<keyword evidence="5" id="KW-0408">Iron</keyword>
<dbReference type="EMBL" id="BAABJP010000015">
    <property type="protein sequence ID" value="GAA5156563.1"/>
    <property type="molecule type" value="Genomic_DNA"/>
</dbReference>
<comment type="cofactor">
    <cofactor evidence="1">
        <name>[3Fe-4S] cluster</name>
        <dbReference type="ChEBI" id="CHEBI:21137"/>
    </cofactor>
</comment>
<keyword evidence="6" id="KW-0411">Iron-sulfur</keyword>
<evidence type="ECO:0008006" key="10">
    <source>
        <dbReference type="Google" id="ProtNLM"/>
    </source>
</evidence>